<organism evidence="1 2">
    <name type="scientific">Artomyces pyxidatus</name>
    <dbReference type="NCBI Taxonomy" id="48021"/>
    <lineage>
        <taxon>Eukaryota</taxon>
        <taxon>Fungi</taxon>
        <taxon>Dikarya</taxon>
        <taxon>Basidiomycota</taxon>
        <taxon>Agaricomycotina</taxon>
        <taxon>Agaricomycetes</taxon>
        <taxon>Russulales</taxon>
        <taxon>Auriscalpiaceae</taxon>
        <taxon>Artomyces</taxon>
    </lineage>
</organism>
<name>A0ACB8SVT7_9AGAM</name>
<reference evidence="1" key="2">
    <citation type="journal article" date="2022" name="New Phytol.">
        <title>Evolutionary transition to the ectomycorrhizal habit in the genomes of a hyperdiverse lineage of mushroom-forming fungi.</title>
        <authorList>
            <person name="Looney B."/>
            <person name="Miyauchi S."/>
            <person name="Morin E."/>
            <person name="Drula E."/>
            <person name="Courty P.E."/>
            <person name="Kohler A."/>
            <person name="Kuo A."/>
            <person name="LaButti K."/>
            <person name="Pangilinan J."/>
            <person name="Lipzen A."/>
            <person name="Riley R."/>
            <person name="Andreopoulos W."/>
            <person name="He G."/>
            <person name="Johnson J."/>
            <person name="Nolan M."/>
            <person name="Tritt A."/>
            <person name="Barry K.W."/>
            <person name="Grigoriev I.V."/>
            <person name="Nagy L.G."/>
            <person name="Hibbett D."/>
            <person name="Henrissat B."/>
            <person name="Matheny P.B."/>
            <person name="Labbe J."/>
            <person name="Martin F.M."/>
        </authorList>
    </citation>
    <scope>NUCLEOTIDE SEQUENCE</scope>
    <source>
        <strain evidence="1">HHB10654</strain>
    </source>
</reference>
<sequence>MPATRRTRSGNRDGGPYHHKDVERASLPEGAVDETATGLSQPESPTPIPTPFPPLLKPHPSLPLAKLHAQDPFSLKNASPQPRRSPGTKKAYAREPCLFPRFPTASPPKTKKGSPSKKTSNSAHSEVTDALDPSEQSTPSASLLSLAQNTTNNFHRQPRTLHQYNHYVGSGKAWLQEFVSISEPVMQQEDGEAVAGGVLDRKTLSGAFETLTDRTAIALRMFVSQKCEREGRGYSTAEAVRAAFKYHFEREMGCQGSIWKLNRNTGDWEGNPVFDPDYMAYHEALKRRHLQESPPKKAIAILPADMKRMLDYLCSPDAAELFTTTKRLFFSAFATTAFALWTRCDELIHLPAENMTLHALENKQPYFAFDLVFRKTNHDGSQAHTLQVPPCPEMPELDTYAHMRHWVQHLEAEMGRKLQDGDFIFPAIASTGKLKIGEYMPYSSIDKMLTDIGIASQAMRGRRKFTTHSFRRGGAQYRFMWAPKKWALTAVKWWGGWSDRDDNSTVMRYLLDELSDYEHNYADMLMDDRLSDRQQTFMGEKGLLTSTPDDVLREKLASALKDYPDPDRTPPALSLPSQCTSASDAANSCTSTPRPQALTACPGHAHASNFPELTSSSLCDAGEAAEVLKSILVDRHALDNKIKNILSILEQQAPGPTAQSSPSIHPMALEGQMTSPTPSSEPITAADAAGGRIPVTHTLNDVIEFWERGSPIHNLTPLMDWKSKFNKKQYSAEAVKYSNISSVYAEYKVKYSGSREKFDAAYPGLASRYKDLMLKIREAKIARGDAMGRKRKAKKA</sequence>
<proteinExistence type="predicted"/>
<gene>
    <name evidence="1" type="ORF">BV25DRAFT_1917898</name>
</gene>
<protein>
    <submittedName>
        <fullName evidence="1">Uncharacterized protein</fullName>
    </submittedName>
</protein>
<comment type="caution">
    <text evidence="1">The sequence shown here is derived from an EMBL/GenBank/DDBJ whole genome shotgun (WGS) entry which is preliminary data.</text>
</comment>
<dbReference type="Proteomes" id="UP000814140">
    <property type="component" value="Unassembled WGS sequence"/>
</dbReference>
<keyword evidence="2" id="KW-1185">Reference proteome</keyword>
<evidence type="ECO:0000313" key="2">
    <source>
        <dbReference type="Proteomes" id="UP000814140"/>
    </source>
</evidence>
<accession>A0ACB8SVT7</accession>
<dbReference type="EMBL" id="MU277220">
    <property type="protein sequence ID" value="KAI0060282.1"/>
    <property type="molecule type" value="Genomic_DNA"/>
</dbReference>
<reference evidence="1" key="1">
    <citation type="submission" date="2021-03" db="EMBL/GenBank/DDBJ databases">
        <authorList>
            <consortium name="DOE Joint Genome Institute"/>
            <person name="Ahrendt S."/>
            <person name="Looney B.P."/>
            <person name="Miyauchi S."/>
            <person name="Morin E."/>
            <person name="Drula E."/>
            <person name="Courty P.E."/>
            <person name="Chicoki N."/>
            <person name="Fauchery L."/>
            <person name="Kohler A."/>
            <person name="Kuo A."/>
            <person name="Labutti K."/>
            <person name="Pangilinan J."/>
            <person name="Lipzen A."/>
            <person name="Riley R."/>
            <person name="Andreopoulos W."/>
            <person name="He G."/>
            <person name="Johnson J."/>
            <person name="Barry K.W."/>
            <person name="Grigoriev I.V."/>
            <person name="Nagy L."/>
            <person name="Hibbett D."/>
            <person name="Henrissat B."/>
            <person name="Matheny P.B."/>
            <person name="Labbe J."/>
            <person name="Martin F."/>
        </authorList>
    </citation>
    <scope>NUCLEOTIDE SEQUENCE</scope>
    <source>
        <strain evidence="1">HHB10654</strain>
    </source>
</reference>
<evidence type="ECO:0000313" key="1">
    <source>
        <dbReference type="EMBL" id="KAI0060282.1"/>
    </source>
</evidence>